<dbReference type="EMBL" id="FPKX01000062">
    <property type="protein sequence ID" value="SFZ98818.1"/>
    <property type="molecule type" value="Genomic_DNA"/>
</dbReference>
<evidence type="ECO:0000256" key="1">
    <source>
        <dbReference type="SAM" id="Phobius"/>
    </source>
</evidence>
<organism evidence="2">
    <name type="scientific">hydrothermal vent metagenome</name>
    <dbReference type="NCBI Taxonomy" id="652676"/>
    <lineage>
        <taxon>unclassified sequences</taxon>
        <taxon>metagenomes</taxon>
        <taxon>ecological metagenomes</taxon>
    </lineage>
</organism>
<sequence length="107" mass="12558">MQYYNDKSNDAAANVLFMFFQMFMILIVYGFVYSSVIAVKIAITKYSLTFMAYLPEFFAFIIYPVVMYKTRKMFKQNKRIRAVIWMMGWASVIIVSLYAHLSQLIAA</sequence>
<name>A0A1W1EFN4_9ZZZZ</name>
<protein>
    <submittedName>
        <fullName evidence="2">Uncharacterized protein</fullName>
    </submittedName>
</protein>
<dbReference type="AlphaFoldDB" id="A0A1W1EFN4"/>
<accession>A0A1W1EFN4</accession>
<feature type="transmembrane region" description="Helical" evidence="1">
    <location>
        <begin position="46"/>
        <end position="68"/>
    </location>
</feature>
<keyword evidence="1" id="KW-0812">Transmembrane</keyword>
<feature type="transmembrane region" description="Helical" evidence="1">
    <location>
        <begin position="80"/>
        <end position="101"/>
    </location>
</feature>
<keyword evidence="1" id="KW-1133">Transmembrane helix</keyword>
<proteinExistence type="predicted"/>
<gene>
    <name evidence="2" type="ORF">MNB_SV-5-1596</name>
</gene>
<evidence type="ECO:0000313" key="2">
    <source>
        <dbReference type="EMBL" id="SFZ98818.1"/>
    </source>
</evidence>
<keyword evidence="1" id="KW-0472">Membrane</keyword>
<feature type="transmembrane region" description="Helical" evidence="1">
    <location>
        <begin position="12"/>
        <end position="34"/>
    </location>
</feature>
<reference evidence="2" key="1">
    <citation type="submission" date="2016-10" db="EMBL/GenBank/DDBJ databases">
        <authorList>
            <person name="de Groot N.N."/>
        </authorList>
    </citation>
    <scope>NUCLEOTIDE SEQUENCE</scope>
</reference>